<accession>A0A4P6PZZ1</accession>
<gene>
    <name evidence="2" type="ORF">EKD16_03400</name>
</gene>
<dbReference type="RefSeq" id="WP_131097035.1">
    <property type="nucleotide sequence ID" value="NZ_CP036455.1"/>
</dbReference>
<dbReference type="OrthoDB" id="3734014at2"/>
<protein>
    <submittedName>
        <fullName evidence="2">Uncharacterized protein</fullName>
    </submittedName>
</protein>
<dbReference type="KEGG" id="strr:EKD16_03400"/>
<feature type="compositionally biased region" description="Basic and acidic residues" evidence="1">
    <location>
        <begin position="205"/>
        <end position="217"/>
    </location>
</feature>
<feature type="compositionally biased region" description="Basic and acidic residues" evidence="1">
    <location>
        <begin position="278"/>
        <end position="287"/>
    </location>
</feature>
<evidence type="ECO:0000313" key="2">
    <source>
        <dbReference type="EMBL" id="QBI52491.1"/>
    </source>
</evidence>
<dbReference type="Proteomes" id="UP000292235">
    <property type="component" value="Chromosome"/>
</dbReference>
<feature type="region of interest" description="Disordered" evidence="1">
    <location>
        <begin position="61"/>
        <end position="82"/>
    </location>
</feature>
<reference evidence="2 3" key="1">
    <citation type="submission" date="2019-02" db="EMBL/GenBank/DDBJ databases">
        <authorList>
            <person name="Khodamoradi S."/>
            <person name="Hahnke R.L."/>
            <person name="Kaempfer P."/>
            <person name="Schumann P."/>
            <person name="Rohde M."/>
            <person name="Steinert M."/>
            <person name="Luzhetskyy A."/>
            <person name="Wink J."/>
            <person name="Ruckert C."/>
        </authorList>
    </citation>
    <scope>NUCLEOTIDE SEQUENCE [LARGE SCALE GENOMIC DNA]</scope>
    <source>
        <strain evidence="2 3">M2</strain>
    </source>
</reference>
<feature type="region of interest" description="Disordered" evidence="1">
    <location>
        <begin position="189"/>
        <end position="221"/>
    </location>
</feature>
<feature type="region of interest" description="Disordered" evidence="1">
    <location>
        <begin position="272"/>
        <end position="316"/>
    </location>
</feature>
<evidence type="ECO:0000256" key="1">
    <source>
        <dbReference type="SAM" id="MobiDB-lite"/>
    </source>
</evidence>
<organism evidence="2 3">
    <name type="scientific">Streptomonospora litoralis</name>
    <dbReference type="NCBI Taxonomy" id="2498135"/>
    <lineage>
        <taxon>Bacteria</taxon>
        <taxon>Bacillati</taxon>
        <taxon>Actinomycetota</taxon>
        <taxon>Actinomycetes</taxon>
        <taxon>Streptosporangiales</taxon>
        <taxon>Nocardiopsidaceae</taxon>
        <taxon>Streptomonospora</taxon>
    </lineage>
</organism>
<keyword evidence="3" id="KW-1185">Reference proteome</keyword>
<proteinExistence type="predicted"/>
<evidence type="ECO:0000313" key="3">
    <source>
        <dbReference type="Proteomes" id="UP000292235"/>
    </source>
</evidence>
<name>A0A4P6PZZ1_9ACTN</name>
<sequence length="497" mass="51797" precursor="true">MPDSWMRAAAAGLSGALLLAPLAVEGAAAQGIGVGGTSGSGRGWIEEDLGEAARVRAELTGDGGLRLPTGTPGGAGRAADSPGPLVTFPGHPLEQAADAVAVRLDHSGGPGGLLVEARGVRTDGMWTQWRGARPEADKHGELRATVGLPEAVARLQVRIGIAPSVETGGTAADRREGRSLAGVLSAVRLRPLDRPEDGDTASEGGDGRQEPATERSRPFSARVFATRIGQVGQLTANGHRIGESDHFVALPSRRGLSQRHRGDYTVRVCTGASAAEDTPNHDGRSDVGDAASPDGETETGSAADRSRGSRGPEAGTERRCVYAPVWDVGPWNITDDHWNADRERWDDLTRGLPQAQAAYQDGYNGGRDGFGRRVRNPAGIDLADGTFREGLKLGTNAWVRVDYLWTAEYADRAAISSGGSVETVAVRSGPGTSYPERGLAAAAAEVDVTCRVAGEKVTGPQGVSARWFRIGPADYVPAAYVRGGNGAPECPRNGATE</sequence>
<dbReference type="AlphaFoldDB" id="A0A4P6PZZ1"/>
<dbReference type="EMBL" id="CP036455">
    <property type="protein sequence ID" value="QBI52491.1"/>
    <property type="molecule type" value="Genomic_DNA"/>
</dbReference>